<reference evidence="2 3" key="1">
    <citation type="submission" date="2018-12" db="EMBL/GenBank/DDBJ databases">
        <title>Draft genome sequence of Haloarcula hispinica strain 18.1, an halophilic archaeon isolated from Chott El Jerid of Southern Tunisia.</title>
        <authorList>
            <person name="Najjari A."/>
            <person name="Ben Dhia O."/>
            <person name="Ferjani R."/>
            <person name="Mahjoubi M."/>
            <person name="Sghaier H."/>
            <person name="Elshahed M."/>
            <person name="Ouzari H.I."/>
            <person name="Cherid A."/>
            <person name="Youssef N."/>
        </authorList>
    </citation>
    <scope>NUCLEOTIDE SEQUENCE [LARGE SCALE GENOMIC DNA]</scope>
    <source>
        <strain evidence="2 3">18.1</strain>
    </source>
</reference>
<keyword evidence="1" id="KW-0812">Transmembrane</keyword>
<dbReference type="Proteomes" id="UP000293535">
    <property type="component" value="Unassembled WGS sequence"/>
</dbReference>
<gene>
    <name evidence="2" type="ORF">ELS20_15450</name>
</gene>
<accession>A0A482T3V6</accession>
<keyword evidence="1" id="KW-1133">Transmembrane helix</keyword>
<protein>
    <submittedName>
        <fullName evidence="2">Uncharacterized protein</fullName>
    </submittedName>
</protein>
<comment type="caution">
    <text evidence="2">The sequence shown here is derived from an EMBL/GenBank/DDBJ whole genome shotgun (WGS) entry which is preliminary data.</text>
</comment>
<feature type="transmembrane region" description="Helical" evidence="1">
    <location>
        <begin position="6"/>
        <end position="24"/>
    </location>
</feature>
<dbReference type="RefSeq" id="WP_129756009.1">
    <property type="nucleotide sequence ID" value="NZ_JAFKAA010000002.1"/>
</dbReference>
<evidence type="ECO:0000313" key="2">
    <source>
        <dbReference type="EMBL" id="RYJ11238.1"/>
    </source>
</evidence>
<evidence type="ECO:0000256" key="1">
    <source>
        <dbReference type="SAM" id="Phobius"/>
    </source>
</evidence>
<name>A0A482T3V6_HALHI</name>
<organism evidence="2 3">
    <name type="scientific">Haloarcula hispanica</name>
    <dbReference type="NCBI Taxonomy" id="51589"/>
    <lineage>
        <taxon>Archaea</taxon>
        <taxon>Methanobacteriati</taxon>
        <taxon>Methanobacteriota</taxon>
        <taxon>Stenosarchaea group</taxon>
        <taxon>Halobacteria</taxon>
        <taxon>Halobacteriales</taxon>
        <taxon>Haloarculaceae</taxon>
        <taxon>Haloarcula</taxon>
    </lineage>
</organism>
<proteinExistence type="predicted"/>
<dbReference type="AlphaFoldDB" id="A0A482T3V6"/>
<evidence type="ECO:0000313" key="3">
    <source>
        <dbReference type="Proteomes" id="UP000293535"/>
    </source>
</evidence>
<sequence length="244" mass="27150">MSLTTTVGTILVGALAPLVIQWFLPRNIKLRIKYIINRASNAVFRRGYVIDSKISRGYEVEDPAELGELTEDLRVSLGTSPQSSLDRFDFSRKNGGKKYQVDVQLQWESEMSGPGGLGESMGMGMPETESEQKVVSHIRIAVSGELPYGELEEMLFNSYEVLRNVESDIPAEMDGNAYSFVCETGQPPLINRVMDDLGFENIKATTTEGLELEIRNDTIRLRNLDESAVGQAITKTKKMVTLYG</sequence>
<dbReference type="EMBL" id="RZIG01000002">
    <property type="protein sequence ID" value="RYJ11238.1"/>
    <property type="molecule type" value="Genomic_DNA"/>
</dbReference>
<keyword evidence="1" id="KW-0472">Membrane</keyword>